<dbReference type="GO" id="GO:0008878">
    <property type="term" value="F:glucose-1-phosphate adenylyltransferase activity"/>
    <property type="evidence" value="ECO:0007669"/>
    <property type="project" value="UniProtKB-UniRule"/>
</dbReference>
<dbReference type="InterPro" id="IPR023049">
    <property type="entry name" value="GlgC_bac"/>
</dbReference>
<dbReference type="InterPro" id="IPR005836">
    <property type="entry name" value="ADP_Glu_pyroP_CS"/>
</dbReference>
<dbReference type="PROSITE" id="PS00809">
    <property type="entry name" value="ADP_GLC_PYROPHOSPH_2"/>
    <property type="match status" value="1"/>
</dbReference>
<comment type="similarity">
    <text evidence="1 9">Belongs to the bacterial/plant glucose-1-phosphate adenylyltransferase family.</text>
</comment>
<sequence length="426" mass="47983">MYKRDVVAMILAGGEGRRLDILSAKRAKPAVPFGGKYRIIDFCLSNCVHSGIYCVGVLTQYNPRSLHDHIRIGKPWNLDRMEGGIFLLQPYISDAATDWYRGTADAIYQNLDFLREKKPQFVLILSGDHIYKMDYRPLLRFHAEKRADLTISVIAVPWEEAHRFGVLLADKEGRIVDFEEKPRHPRSNLVNMGIYVFTLEVLEEEVEYEARREGTSFDFGKDVIPRMVRTRRVFAFPFEGYWKDVGTLDAYWKANMELLESPPPLDLYDERWPIYTPVEDRPPVKLSADASVERSILGSGTIVEGRVVNSVLFSGVRVKKGAVVCDSVVMSDTVVEEGAVVHRAILDKAVVVGEKAVVGYGEDWTPNRKFPDMLQSGLTVVGKNTRIPPGVLIGRNCRIGPDLDCEDFRDTLVPSGESIEKESGGN</sequence>
<evidence type="ECO:0000313" key="12">
    <source>
        <dbReference type="EMBL" id="HGI29916.1"/>
    </source>
</evidence>
<evidence type="ECO:0000256" key="7">
    <source>
        <dbReference type="ARBA" id="ARBA00023056"/>
    </source>
</evidence>
<dbReference type="PANTHER" id="PTHR43523:SF2">
    <property type="entry name" value="GLUCOSE-1-PHOSPHATE ADENYLYLTRANSFERASE"/>
    <property type="match status" value="1"/>
</dbReference>
<dbReference type="GO" id="GO:0005978">
    <property type="term" value="P:glycogen biosynthetic process"/>
    <property type="evidence" value="ECO:0007669"/>
    <property type="project" value="UniProtKB-UniRule"/>
</dbReference>
<proteinExistence type="inferred from homology"/>
<feature type="binding site" evidence="9">
    <location>
        <position position="165"/>
    </location>
    <ligand>
        <name>alpha-D-glucose 1-phosphate</name>
        <dbReference type="ChEBI" id="CHEBI:58601"/>
    </ligand>
</feature>
<accession>A0A7V3YF55</accession>
<feature type="site" description="Could play a key role in the communication between the regulatory and the substrate sites" evidence="9">
    <location>
        <position position="99"/>
    </location>
</feature>
<dbReference type="EC" id="2.7.7.27" evidence="9"/>
<evidence type="ECO:0000256" key="5">
    <source>
        <dbReference type="ARBA" id="ARBA00022741"/>
    </source>
</evidence>
<evidence type="ECO:0000259" key="11">
    <source>
        <dbReference type="Pfam" id="PF24894"/>
    </source>
</evidence>
<keyword evidence="7 9" id="KW-0320">Glycogen biosynthesis</keyword>
<keyword evidence="2 9" id="KW-0321">Glycogen metabolism</keyword>
<comment type="caution">
    <text evidence="12">The sequence shown here is derived from an EMBL/GenBank/DDBJ whole genome shotgun (WGS) entry which is preliminary data.</text>
</comment>
<evidence type="ECO:0000256" key="2">
    <source>
        <dbReference type="ARBA" id="ARBA00022600"/>
    </source>
</evidence>
<dbReference type="HAMAP" id="MF_00624">
    <property type="entry name" value="GlgC"/>
    <property type="match status" value="1"/>
</dbReference>
<dbReference type="NCBIfam" id="TIGR02091">
    <property type="entry name" value="glgC"/>
    <property type="match status" value="1"/>
</dbReference>
<dbReference type="SUPFAM" id="SSF53448">
    <property type="entry name" value="Nucleotide-diphospho-sugar transferases"/>
    <property type="match status" value="1"/>
</dbReference>
<dbReference type="InterPro" id="IPR056818">
    <property type="entry name" value="GlmU/GlgC-like_hexapep"/>
</dbReference>
<keyword evidence="4 9" id="KW-0548">Nucleotidyltransferase</keyword>
<dbReference type="InterPro" id="IPR011831">
    <property type="entry name" value="ADP-Glc_PPase"/>
</dbReference>
<dbReference type="AlphaFoldDB" id="A0A7V3YF55"/>
<dbReference type="Gene3D" id="3.90.550.10">
    <property type="entry name" value="Spore Coat Polysaccharide Biosynthesis Protein SpsA, Chain A"/>
    <property type="match status" value="1"/>
</dbReference>
<dbReference type="NCBIfam" id="TIGR02092">
    <property type="entry name" value="glgD"/>
    <property type="match status" value="1"/>
</dbReference>
<comment type="caution">
    <text evidence="9">Lacks conserved residue(s) required for the propagation of feature annotation.</text>
</comment>
<gene>
    <name evidence="9" type="primary">glgC</name>
    <name evidence="12" type="ORF">ENV30_01170</name>
</gene>
<feature type="domain" description="Nucleotidyl transferase" evidence="10">
    <location>
        <begin position="8"/>
        <end position="260"/>
    </location>
</feature>
<keyword evidence="5 9" id="KW-0547">Nucleotide-binding</keyword>
<dbReference type="Pfam" id="PF00483">
    <property type="entry name" value="NTP_transferase"/>
    <property type="match status" value="1"/>
</dbReference>
<keyword evidence="3 9" id="KW-0808">Transferase</keyword>
<evidence type="ECO:0000256" key="8">
    <source>
        <dbReference type="ARBA" id="ARBA00023277"/>
    </source>
</evidence>
<dbReference type="InterPro" id="IPR029044">
    <property type="entry name" value="Nucleotide-diphossugar_trans"/>
</dbReference>
<feature type="binding site" evidence="9">
    <location>
        <position position="100"/>
    </location>
    <ligand>
        <name>alpha-D-glucose 1-phosphate</name>
        <dbReference type="ChEBI" id="CHEBI:58601"/>
    </ligand>
</feature>
<evidence type="ECO:0000256" key="4">
    <source>
        <dbReference type="ARBA" id="ARBA00022695"/>
    </source>
</evidence>
<comment type="catalytic activity">
    <reaction evidence="9">
        <text>alpha-D-glucose 1-phosphate + ATP + H(+) = ADP-alpha-D-glucose + diphosphate</text>
        <dbReference type="Rhea" id="RHEA:12120"/>
        <dbReference type="ChEBI" id="CHEBI:15378"/>
        <dbReference type="ChEBI" id="CHEBI:30616"/>
        <dbReference type="ChEBI" id="CHEBI:33019"/>
        <dbReference type="ChEBI" id="CHEBI:57498"/>
        <dbReference type="ChEBI" id="CHEBI:58601"/>
        <dbReference type="EC" id="2.7.7.27"/>
    </reaction>
</comment>
<evidence type="ECO:0000256" key="1">
    <source>
        <dbReference type="ARBA" id="ARBA00010443"/>
    </source>
</evidence>
<feature type="site" description="Could play a key role in the communication between the regulatory and the substrate sites" evidence="9">
    <location>
        <position position="60"/>
    </location>
</feature>
<organism evidence="12">
    <name type="scientific">Candidatus Caldatribacterium californiense</name>
    <dbReference type="NCBI Taxonomy" id="1454726"/>
    <lineage>
        <taxon>Bacteria</taxon>
        <taxon>Pseudomonadati</taxon>
        <taxon>Atribacterota</taxon>
        <taxon>Atribacteria</taxon>
        <taxon>Atribacterales</taxon>
        <taxon>Candidatus Caldatribacteriaceae</taxon>
        <taxon>Candidatus Caldatribacterium</taxon>
    </lineage>
</organism>
<protein>
    <recommendedName>
        <fullName evidence="9">Glucose-1-phosphate adenylyltransferase</fullName>
        <ecNumber evidence="9">2.7.7.27</ecNumber>
    </recommendedName>
    <alternativeName>
        <fullName evidence="9">ADP-glucose pyrophosphorylase</fullName>
        <shortName evidence="9">ADPGlc PPase</shortName>
    </alternativeName>
    <alternativeName>
        <fullName evidence="9">ADP-glucose synthase</fullName>
    </alternativeName>
</protein>
<name>A0A7V3YF55_9BACT</name>
<comment type="function">
    <text evidence="9">Involved in the biosynthesis of ADP-glucose, a building block required for the elongation reactions to produce glycogen. Catalyzes the reaction between ATP and alpha-D-glucose 1-phosphate (G1P) to produce pyrophosphate and ADP-Glc.</text>
</comment>
<dbReference type="InterPro" id="IPR005835">
    <property type="entry name" value="NTP_transferase_dom"/>
</dbReference>
<feature type="domain" description="Glucose-1-phosphate adenylyltransferase/Bifunctional protein GlmU-like C-terminal hexapeptide" evidence="11">
    <location>
        <begin position="290"/>
        <end position="381"/>
    </location>
</feature>
<keyword evidence="6 9" id="KW-0067">ATP-binding</keyword>
<evidence type="ECO:0000256" key="3">
    <source>
        <dbReference type="ARBA" id="ARBA00022679"/>
    </source>
</evidence>
<evidence type="ECO:0000259" key="10">
    <source>
        <dbReference type="Pfam" id="PF00483"/>
    </source>
</evidence>
<evidence type="ECO:0000256" key="6">
    <source>
        <dbReference type="ARBA" id="ARBA00022840"/>
    </source>
</evidence>
<dbReference type="CDD" id="cd04651">
    <property type="entry name" value="LbH_G1P_AT_C"/>
    <property type="match status" value="1"/>
</dbReference>
<dbReference type="EMBL" id="DTFV01000023">
    <property type="protein sequence ID" value="HGI29916.1"/>
    <property type="molecule type" value="Genomic_DNA"/>
</dbReference>
<dbReference type="Pfam" id="PF24894">
    <property type="entry name" value="Hexapep_GlmU"/>
    <property type="match status" value="1"/>
</dbReference>
<comment type="subunit">
    <text evidence="9">Homotetramer.</text>
</comment>
<dbReference type="NCBIfam" id="NF003670">
    <property type="entry name" value="PRK05293.1"/>
    <property type="match status" value="1"/>
</dbReference>
<dbReference type="SUPFAM" id="SSF51161">
    <property type="entry name" value="Trimeric LpxA-like enzymes"/>
    <property type="match status" value="1"/>
</dbReference>
<dbReference type="UniPathway" id="UPA00164"/>
<dbReference type="InterPro" id="IPR011004">
    <property type="entry name" value="Trimer_LpxA-like_sf"/>
</dbReference>
<dbReference type="CDD" id="cd02508">
    <property type="entry name" value="ADP_Glucose_PP"/>
    <property type="match status" value="1"/>
</dbReference>
<dbReference type="GO" id="GO:0005524">
    <property type="term" value="F:ATP binding"/>
    <property type="evidence" value="ECO:0007669"/>
    <property type="project" value="UniProtKB-KW"/>
</dbReference>
<keyword evidence="8 9" id="KW-0119">Carbohydrate metabolism</keyword>
<evidence type="ECO:0000256" key="9">
    <source>
        <dbReference type="HAMAP-Rule" id="MF_00624"/>
    </source>
</evidence>
<comment type="pathway">
    <text evidence="9">Glycan biosynthesis; glycogen biosynthesis.</text>
</comment>
<reference evidence="12" key="1">
    <citation type="journal article" date="2020" name="mSystems">
        <title>Genome- and Community-Level Interaction Insights into Carbon Utilization and Element Cycling Functions of Hydrothermarchaeota in Hydrothermal Sediment.</title>
        <authorList>
            <person name="Zhou Z."/>
            <person name="Liu Y."/>
            <person name="Xu W."/>
            <person name="Pan J."/>
            <person name="Luo Z.H."/>
            <person name="Li M."/>
        </authorList>
    </citation>
    <scope>NUCLEOTIDE SEQUENCE [LARGE SCALE GENOMIC DNA]</scope>
    <source>
        <strain evidence="12">SpSt-747</strain>
    </source>
</reference>
<dbReference type="InterPro" id="IPR011832">
    <property type="entry name" value="GlgDAde_trans"/>
</dbReference>
<dbReference type="PANTHER" id="PTHR43523">
    <property type="entry name" value="GLUCOSE-1-PHOSPHATE ADENYLYLTRANSFERASE-RELATED"/>
    <property type="match status" value="1"/>
</dbReference>
<dbReference type="Gene3D" id="2.160.10.10">
    <property type="entry name" value="Hexapeptide repeat proteins"/>
    <property type="match status" value="1"/>
</dbReference>
<feature type="binding site" evidence="9">
    <location>
        <begin position="180"/>
        <end position="181"/>
    </location>
    <ligand>
        <name>alpha-D-glucose 1-phosphate</name>
        <dbReference type="ChEBI" id="CHEBI:58601"/>
    </ligand>
</feature>